<keyword evidence="5" id="KW-0460">Magnesium</keyword>
<dbReference type="GO" id="GO:0046872">
    <property type="term" value="F:metal ion binding"/>
    <property type="evidence" value="ECO:0007669"/>
    <property type="project" value="UniProtKB-KW"/>
</dbReference>
<keyword evidence="6" id="KW-0067">ATP-binding</keyword>
<dbReference type="GO" id="GO:0042709">
    <property type="term" value="C:succinate-CoA ligase complex"/>
    <property type="evidence" value="ECO:0007669"/>
    <property type="project" value="TreeGrafter"/>
</dbReference>
<keyword evidence="1" id="KW-0816">Tricarboxylic acid cycle</keyword>
<dbReference type="RefSeq" id="WP_129151975.1">
    <property type="nucleotide sequence ID" value="NZ_JBHSDO010000012.1"/>
</dbReference>
<dbReference type="EMBL" id="PYAL01000005">
    <property type="protein sequence ID" value="RXN86971.1"/>
    <property type="molecule type" value="Genomic_DNA"/>
</dbReference>
<dbReference type="PIRSF" id="PIRSF001554">
    <property type="entry name" value="SucCS_beta"/>
    <property type="match status" value="1"/>
</dbReference>
<sequence length="390" mass="42130">MLLLEADGKQLFRAAGIATPEGVLLADGAQAASLPGPGPWIAKAQVPAGGRGKAGGVLPVADQRALPGVLDKLLGLEIKGCVTREVLVEEVSSGDEHYLSIMVDAGAGGIRLMHSVQGGMNVESHAGATDDFNELLPLDRQAVEAALARLVRRLPAHRQEGLRTAAARLADLFFERQLMLAEINPLFALPDGRYVAGDAKVVIDMNALPAQPELREIIERRQDHYPDAWRKLAEDFDFVEIDRQGQIGLVTTGAGLSMMLIDEMVGRGLKPFNFCDMRTGQMRGSPARLLRIFDWLEAAPDVRVILVNIFAGITDLSEFTQLLIDALRERPASRRPIVARLVGNGEAAAQRIIAAHPDLHIHFEPDLERAIALTAGLLANPLSSRAHHAA</sequence>
<keyword evidence="9" id="KW-1185">Reference proteome</keyword>
<gene>
    <name evidence="8" type="ORF">C7R54_18960</name>
</gene>
<evidence type="ECO:0000313" key="9">
    <source>
        <dbReference type="Proteomes" id="UP000290849"/>
    </source>
</evidence>
<evidence type="ECO:0000259" key="7">
    <source>
        <dbReference type="PROSITE" id="PS50975"/>
    </source>
</evidence>
<organism evidence="8 9">
    <name type="scientific">Achromobacter aloeverae</name>
    <dbReference type="NCBI Taxonomy" id="1750518"/>
    <lineage>
        <taxon>Bacteria</taxon>
        <taxon>Pseudomonadati</taxon>
        <taxon>Pseudomonadota</taxon>
        <taxon>Betaproteobacteria</taxon>
        <taxon>Burkholderiales</taxon>
        <taxon>Alcaligenaceae</taxon>
        <taxon>Achromobacter</taxon>
    </lineage>
</organism>
<dbReference type="SUPFAM" id="SSF52210">
    <property type="entry name" value="Succinyl-CoA synthetase domains"/>
    <property type="match status" value="1"/>
</dbReference>
<keyword evidence="4 6" id="KW-0547">Nucleotide-binding</keyword>
<evidence type="ECO:0000256" key="5">
    <source>
        <dbReference type="ARBA" id="ARBA00022842"/>
    </source>
</evidence>
<evidence type="ECO:0000256" key="6">
    <source>
        <dbReference type="PROSITE-ProRule" id="PRU00409"/>
    </source>
</evidence>
<name>A0A4Q1HIX9_9BURK</name>
<dbReference type="PROSITE" id="PS50975">
    <property type="entry name" value="ATP_GRASP"/>
    <property type="match status" value="1"/>
</dbReference>
<dbReference type="GO" id="GO:0006104">
    <property type="term" value="P:succinyl-CoA metabolic process"/>
    <property type="evidence" value="ECO:0007669"/>
    <property type="project" value="TreeGrafter"/>
</dbReference>
<dbReference type="Pfam" id="PF08442">
    <property type="entry name" value="ATP-grasp_2"/>
    <property type="match status" value="1"/>
</dbReference>
<dbReference type="InterPro" id="IPR016102">
    <property type="entry name" value="Succinyl-CoA_synth-like"/>
</dbReference>
<dbReference type="PANTHER" id="PTHR11815">
    <property type="entry name" value="SUCCINYL-COA SYNTHETASE BETA CHAIN"/>
    <property type="match status" value="1"/>
</dbReference>
<dbReference type="Pfam" id="PF00549">
    <property type="entry name" value="Ligase_CoA"/>
    <property type="match status" value="1"/>
</dbReference>
<dbReference type="PANTHER" id="PTHR11815:SF10">
    <property type="entry name" value="SUCCINATE--COA LIGASE [GDP-FORMING] SUBUNIT BETA, MITOCHONDRIAL"/>
    <property type="match status" value="1"/>
</dbReference>
<evidence type="ECO:0000256" key="2">
    <source>
        <dbReference type="ARBA" id="ARBA00022598"/>
    </source>
</evidence>
<dbReference type="Gene3D" id="3.30.470.20">
    <property type="entry name" value="ATP-grasp fold, B domain"/>
    <property type="match status" value="1"/>
</dbReference>
<dbReference type="InterPro" id="IPR011761">
    <property type="entry name" value="ATP-grasp"/>
</dbReference>
<dbReference type="OrthoDB" id="9802602at2"/>
<dbReference type="SUPFAM" id="SSF56059">
    <property type="entry name" value="Glutathione synthetase ATP-binding domain-like"/>
    <property type="match status" value="1"/>
</dbReference>
<dbReference type="GO" id="GO:0005524">
    <property type="term" value="F:ATP binding"/>
    <property type="evidence" value="ECO:0007669"/>
    <property type="project" value="UniProtKB-UniRule"/>
</dbReference>
<dbReference type="AlphaFoldDB" id="A0A4Q1HIX9"/>
<dbReference type="GO" id="GO:0006099">
    <property type="term" value="P:tricarboxylic acid cycle"/>
    <property type="evidence" value="ECO:0007669"/>
    <property type="project" value="UniProtKB-KW"/>
</dbReference>
<proteinExistence type="predicted"/>
<feature type="domain" description="ATP-grasp" evidence="7">
    <location>
        <begin position="9"/>
        <end position="214"/>
    </location>
</feature>
<keyword evidence="3" id="KW-0479">Metal-binding</keyword>
<protein>
    <recommendedName>
        <fullName evidence="7">ATP-grasp domain-containing protein</fullName>
    </recommendedName>
</protein>
<evidence type="ECO:0000256" key="4">
    <source>
        <dbReference type="ARBA" id="ARBA00022741"/>
    </source>
</evidence>
<dbReference type="Gene3D" id="3.40.50.261">
    <property type="entry name" value="Succinyl-CoA synthetase domains"/>
    <property type="match status" value="1"/>
</dbReference>
<reference evidence="8 9" key="1">
    <citation type="journal article" date="2017" name="Int. J. Syst. Evol. Microbiol.">
        <title>Achromobacter aloeverae sp. nov., isolated from the root of Aloe vera (L.) Burm.f.</title>
        <authorList>
            <person name="Kuncharoen N."/>
            <person name="Muramatsu Y."/>
            <person name="Shibata C."/>
            <person name="Kamakura Y."/>
            <person name="Nakagawa Y."/>
            <person name="Tanasupawat S."/>
        </authorList>
    </citation>
    <scope>NUCLEOTIDE SEQUENCE [LARGE SCALE GENOMIC DNA]</scope>
    <source>
        <strain evidence="8 9">AVA-1</strain>
    </source>
</reference>
<dbReference type="InterPro" id="IPR013815">
    <property type="entry name" value="ATP_grasp_subdomain_1"/>
</dbReference>
<comment type="caution">
    <text evidence="8">The sequence shown here is derived from an EMBL/GenBank/DDBJ whole genome shotgun (WGS) entry which is preliminary data.</text>
</comment>
<evidence type="ECO:0000256" key="3">
    <source>
        <dbReference type="ARBA" id="ARBA00022723"/>
    </source>
</evidence>
<dbReference type="InterPro" id="IPR013650">
    <property type="entry name" value="ATP-grasp_succ-CoA_synth-type"/>
</dbReference>
<dbReference type="Gene3D" id="3.30.1490.20">
    <property type="entry name" value="ATP-grasp fold, A domain"/>
    <property type="match status" value="1"/>
</dbReference>
<dbReference type="GO" id="GO:0004775">
    <property type="term" value="F:succinate-CoA ligase (ADP-forming) activity"/>
    <property type="evidence" value="ECO:0007669"/>
    <property type="project" value="TreeGrafter"/>
</dbReference>
<dbReference type="InterPro" id="IPR005809">
    <property type="entry name" value="Succ_CoA_ligase-like_bsu"/>
</dbReference>
<evidence type="ECO:0000256" key="1">
    <source>
        <dbReference type="ARBA" id="ARBA00022532"/>
    </source>
</evidence>
<dbReference type="Proteomes" id="UP000290849">
    <property type="component" value="Unassembled WGS sequence"/>
</dbReference>
<keyword evidence="2" id="KW-0436">Ligase</keyword>
<evidence type="ECO:0000313" key="8">
    <source>
        <dbReference type="EMBL" id="RXN86971.1"/>
    </source>
</evidence>
<dbReference type="InterPro" id="IPR005811">
    <property type="entry name" value="SUCC_ACL_C"/>
</dbReference>
<accession>A0A4Q1HIX9</accession>